<gene>
    <name evidence="1" type="ORF">AU05_01095</name>
</gene>
<name>A0ABN0S6K9_9GAMM</name>
<reference evidence="2" key="1">
    <citation type="journal article" date="2014" name="Genome Announc.">
        <title>Draft Genome Sequence of the algae degrading bacterium Pseudomonas mendocina AD6.</title>
        <authorList>
            <person name="Barney B.M."/>
            <person name="Lenneman E.M."/>
        </authorList>
    </citation>
    <scope>NUCLEOTIDE SEQUENCE [LARGE SCALE GENOMIC DNA]</scope>
    <source>
        <strain evidence="2">AD6</strain>
    </source>
</reference>
<dbReference type="Proteomes" id="UP000023842">
    <property type="component" value="Unassembled WGS sequence"/>
</dbReference>
<evidence type="ECO:0000313" key="2">
    <source>
        <dbReference type="Proteomes" id="UP000023842"/>
    </source>
</evidence>
<protein>
    <submittedName>
        <fullName evidence="1">Uncharacterized protein</fullName>
    </submittedName>
</protein>
<proteinExistence type="predicted"/>
<evidence type="ECO:0000313" key="1">
    <source>
        <dbReference type="EMBL" id="EZH77032.1"/>
    </source>
</evidence>
<dbReference type="EMBL" id="JFJN01000108">
    <property type="protein sequence ID" value="EZH77032.1"/>
    <property type="molecule type" value="Genomic_DNA"/>
</dbReference>
<accession>A0ABN0S6K9</accession>
<keyword evidence="2" id="KW-1185">Reference proteome</keyword>
<organism evidence="1 2">
    <name type="scientific">Ectopseudomonas composti</name>
    <dbReference type="NCBI Taxonomy" id="658457"/>
    <lineage>
        <taxon>Bacteria</taxon>
        <taxon>Pseudomonadati</taxon>
        <taxon>Pseudomonadota</taxon>
        <taxon>Gammaproteobacteria</taxon>
        <taxon>Pseudomonadales</taxon>
        <taxon>Pseudomonadaceae</taxon>
        <taxon>Ectopseudomonas</taxon>
    </lineage>
</organism>
<comment type="caution">
    <text evidence="1">The sequence shown here is derived from an EMBL/GenBank/DDBJ whole genome shotgun (WGS) entry which is preliminary data.</text>
</comment>
<sequence>MKQNIEDLIRDIWQSENPIRRAEELGQTLQHDAEVLMREVLTSIRTRATARSNLTSGSVANVADCGSASIAPPSNQNSLLLLYFAMYDADSLSDISRDSREHCLKSWSEQTGFPLDVVREAVILGQNGLRSLMSAPSSNDV</sequence>